<dbReference type="Pfam" id="PF07426">
    <property type="entry name" value="Dynactin_p22"/>
    <property type="match status" value="2"/>
</dbReference>
<dbReference type="GO" id="GO:0005869">
    <property type="term" value="C:dynactin complex"/>
    <property type="evidence" value="ECO:0007669"/>
    <property type="project" value="InterPro"/>
</dbReference>
<dbReference type="PANTHER" id="PTHR28360:SF1">
    <property type="entry name" value="DYNACTIN SUBUNIT 3"/>
    <property type="match status" value="1"/>
</dbReference>
<evidence type="ECO:0000313" key="1">
    <source>
        <dbReference type="EMBL" id="RQM18563.1"/>
    </source>
</evidence>
<evidence type="ECO:0000313" key="2">
    <source>
        <dbReference type="Proteomes" id="UP000286097"/>
    </source>
</evidence>
<sequence>MKLSKNIYIVFAADQETSGQLQLTFANAFIHSSSQVGDELKRAAILSSADRLQQVSAQLQQLQQLTSILDQLRAPDVQQQTKLIQIETSCDLQSERALALHSRVEKMLTMYQHLVLVFVMNVLESREASLRFKLLGSSPSPSSSITLIDRLCSLQTQLDQLTAAVSGSAKLRELYQETSGQLQLTFANAFIHSSSRVGDELKRAAILSSADRLQQVSAQLQQLQQLTSILDQLRAPDVQQQTKLIQIETSCDRQSERALALHSRVEKMLTMYQHLVLVLSEKCVEYNALLDQMQT</sequence>
<dbReference type="GO" id="GO:0061640">
    <property type="term" value="P:cytoskeleton-dependent cytokinesis"/>
    <property type="evidence" value="ECO:0007669"/>
    <property type="project" value="InterPro"/>
</dbReference>
<dbReference type="PANTHER" id="PTHR28360">
    <property type="entry name" value="DYNACTIN SUBUNIT 3"/>
    <property type="match status" value="1"/>
</dbReference>
<name>A0A425CN92_9STRA</name>
<reference evidence="1 2" key="1">
    <citation type="submission" date="2018-06" db="EMBL/GenBank/DDBJ databases">
        <title>Comparative genomics of downy mildews reveals potential adaptations to biotrophy.</title>
        <authorList>
            <person name="Fletcher K."/>
            <person name="Klosterman S.J."/>
            <person name="Derevnina L."/>
            <person name="Martin F."/>
            <person name="Koike S."/>
            <person name="Reyes Chin-Wo S."/>
            <person name="Mou B."/>
            <person name="Michelmore R."/>
        </authorList>
    </citation>
    <scope>NUCLEOTIDE SEQUENCE [LARGE SCALE GENOMIC DNA]</scope>
    <source>
        <strain evidence="1 2">R13</strain>
    </source>
</reference>
<dbReference type="EMBL" id="QKXF01000043">
    <property type="protein sequence ID" value="RQM18563.1"/>
    <property type="molecule type" value="Genomic_DNA"/>
</dbReference>
<gene>
    <name evidence="1" type="ORF">DD237_001723</name>
</gene>
<protein>
    <submittedName>
        <fullName evidence="1">Uncharacterized protein</fullName>
    </submittedName>
</protein>
<dbReference type="VEuPathDB" id="FungiDB:DD237_001723"/>
<dbReference type="AlphaFoldDB" id="A0A425CN92"/>
<dbReference type="Proteomes" id="UP000286097">
    <property type="component" value="Unassembled WGS sequence"/>
</dbReference>
<organism evidence="1 2">
    <name type="scientific">Peronospora effusa</name>
    <dbReference type="NCBI Taxonomy" id="542832"/>
    <lineage>
        <taxon>Eukaryota</taxon>
        <taxon>Sar</taxon>
        <taxon>Stramenopiles</taxon>
        <taxon>Oomycota</taxon>
        <taxon>Peronosporomycetes</taxon>
        <taxon>Peronosporales</taxon>
        <taxon>Peronosporaceae</taxon>
        <taxon>Peronospora</taxon>
    </lineage>
</organism>
<comment type="caution">
    <text evidence="1">The sequence shown here is derived from an EMBL/GenBank/DDBJ whole genome shotgun (WGS) entry which is preliminary data.</text>
</comment>
<dbReference type="InterPro" id="IPR009991">
    <property type="entry name" value="DCTN3"/>
</dbReference>
<proteinExistence type="predicted"/>
<accession>A0A425CN92</accession>